<accession>B6JYW3</accession>
<dbReference type="GO" id="GO:0005996">
    <property type="term" value="P:monosaccharide metabolic process"/>
    <property type="evidence" value="ECO:0000318"/>
    <property type="project" value="GO_Central"/>
</dbReference>
<dbReference type="GO" id="GO:0006012">
    <property type="term" value="P:galactose metabolic process"/>
    <property type="evidence" value="ECO:0007669"/>
    <property type="project" value="UniProtKB-UniPathway"/>
</dbReference>
<dbReference type="VEuPathDB" id="FungiDB:SJAG_01784"/>
<comment type="cofactor">
    <cofactor evidence="1 4">
        <name>NAD(+)</name>
        <dbReference type="ChEBI" id="CHEBI:57540"/>
    </cofactor>
</comment>
<evidence type="ECO:0000256" key="3">
    <source>
        <dbReference type="ARBA" id="ARBA00023235"/>
    </source>
</evidence>
<comment type="catalytic activity">
    <reaction evidence="4">
        <text>UDP-alpha-D-glucose = UDP-alpha-D-galactose</text>
        <dbReference type="Rhea" id="RHEA:22168"/>
        <dbReference type="ChEBI" id="CHEBI:58885"/>
        <dbReference type="ChEBI" id="CHEBI:66914"/>
        <dbReference type="EC" id="5.1.3.2"/>
    </reaction>
</comment>
<keyword evidence="4" id="KW-0119">Carbohydrate metabolism</keyword>
<dbReference type="PANTHER" id="PTHR43725">
    <property type="entry name" value="UDP-GLUCOSE 4-EPIMERASE"/>
    <property type="match status" value="1"/>
</dbReference>
<dbReference type="RefSeq" id="XP_002173024.1">
    <property type="nucleotide sequence ID" value="XM_002172988.2"/>
</dbReference>
<feature type="domain" description="NAD(P)-binding" evidence="5">
    <location>
        <begin position="46"/>
        <end position="371"/>
    </location>
</feature>
<comment type="subunit">
    <text evidence="4">Homodimer.</text>
</comment>
<organism evidence="6 8">
    <name type="scientific">Schizosaccharomyces japonicus (strain yFS275 / FY16936)</name>
    <name type="common">Fission yeast</name>
    <dbReference type="NCBI Taxonomy" id="402676"/>
    <lineage>
        <taxon>Eukaryota</taxon>
        <taxon>Fungi</taxon>
        <taxon>Dikarya</taxon>
        <taxon>Ascomycota</taxon>
        <taxon>Taphrinomycotina</taxon>
        <taxon>Schizosaccharomycetes</taxon>
        <taxon>Schizosaccharomycetales</taxon>
        <taxon>Schizosaccharomycetaceae</taxon>
        <taxon>Schizosaccharomyces</taxon>
    </lineage>
</organism>
<dbReference type="OrthoDB" id="9402762at2759"/>
<proteinExistence type="inferred from homology"/>
<dbReference type="GO" id="GO:0052574">
    <property type="term" value="P:UDP-galactose biosynthetic process"/>
    <property type="evidence" value="ECO:0007669"/>
    <property type="project" value="EnsemblFungi"/>
</dbReference>
<dbReference type="EC" id="5.1.3.2" evidence="4"/>
<dbReference type="eggNOG" id="KOG1371">
    <property type="taxonomic scope" value="Eukaryota"/>
</dbReference>
<dbReference type="EMBL" id="KE651168">
    <property type="protein sequence ID" value="EEB06731.1"/>
    <property type="molecule type" value="Genomic_DNA"/>
</dbReference>
<dbReference type="SUPFAM" id="SSF51735">
    <property type="entry name" value="NAD(P)-binding Rossmann-fold domains"/>
    <property type="match status" value="1"/>
</dbReference>
<dbReference type="GO" id="GO:0005829">
    <property type="term" value="C:cytosol"/>
    <property type="evidence" value="ECO:0000318"/>
    <property type="project" value="GO_Central"/>
</dbReference>
<evidence type="ECO:0000313" key="7">
    <source>
        <dbReference type="JaponicusDB" id="SJAG_01784"/>
    </source>
</evidence>
<dbReference type="Gene3D" id="3.40.50.720">
    <property type="entry name" value="NAD(P)-binding Rossmann-like Domain"/>
    <property type="match status" value="1"/>
</dbReference>
<keyword evidence="8" id="KW-1185">Reference proteome</keyword>
<dbReference type="InterPro" id="IPR005886">
    <property type="entry name" value="UDP_G4E"/>
</dbReference>
<dbReference type="JaponicusDB" id="SJAG_01784">
    <property type="gene designation" value="uge1"/>
</dbReference>
<dbReference type="OMA" id="GEHLICN"/>
<dbReference type="NCBIfam" id="TIGR01179">
    <property type="entry name" value="galE"/>
    <property type="match status" value="1"/>
</dbReference>
<evidence type="ECO:0000313" key="6">
    <source>
        <dbReference type="EMBL" id="EEB06731.1"/>
    </source>
</evidence>
<dbReference type="NCBIfam" id="NF007956">
    <property type="entry name" value="PRK10675.1"/>
    <property type="match status" value="1"/>
</dbReference>
<dbReference type="InterPro" id="IPR036291">
    <property type="entry name" value="NAD(P)-bd_dom_sf"/>
</dbReference>
<dbReference type="PANTHER" id="PTHR43725:SF39">
    <property type="entry name" value="UDP-GLUCOSE 4-EPIMERASE UGE1"/>
    <property type="match status" value="1"/>
</dbReference>
<dbReference type="Gene3D" id="3.90.25.10">
    <property type="entry name" value="UDP-galactose 4-epimerase, domain 1"/>
    <property type="match status" value="1"/>
</dbReference>
<evidence type="ECO:0000259" key="5">
    <source>
        <dbReference type="Pfam" id="PF16363"/>
    </source>
</evidence>
<dbReference type="STRING" id="402676.B6JYW3"/>
<comment type="similarity">
    <text evidence="4">Belongs to the NAD(P)-dependent epimerase/dehydratase family.</text>
</comment>
<dbReference type="CDD" id="cd05247">
    <property type="entry name" value="UDP_G4E_1_SDR_e"/>
    <property type="match status" value="1"/>
</dbReference>
<dbReference type="HOGENOM" id="CLU_007383_1_10_1"/>
<sequence length="387" mass="43152">MPRKSSEPYFANVHQPSTLRQNASRLSLQQLHTKNTKMKQQNECVMVTGGAGYIGSHTVVVLLEQGYDVVVVDNLCNSREESIRRVKKLTGKPVAFYKVDLLHLDDLDGVFQKHKINSVIHFAGLKAVGESVQIPLDYYHNNITGTVHLLKCMKKHDVRNFVFSSSATVYGDPTRPGGTIPIPESCPREATNPYGRTKLFIEHIIEDESVAWPRLNSALLRYFNPGGAHPSGVIGEDPLGIPNNLLPYIAQVAVGRREHLNVFGDDYETVDGTPIRDYIHVCDLAEAHVAALGYLRAHEVHCRAWNLGSGTGTTVFQMLNAFSKAVGRNLPYKVVARRDGDVVNLTANPGRANQELGWKTHRSIDQLCQDTWKWQSQNPFGYGKDDE</sequence>
<dbReference type="Pfam" id="PF16363">
    <property type="entry name" value="GDP_Man_Dehyd"/>
    <property type="match status" value="1"/>
</dbReference>
<evidence type="ECO:0000313" key="8">
    <source>
        <dbReference type="Proteomes" id="UP000001744"/>
    </source>
</evidence>
<keyword evidence="2 4" id="KW-0520">NAD</keyword>
<reference evidence="6 8" key="1">
    <citation type="journal article" date="2011" name="Science">
        <title>Comparative functional genomics of the fission yeasts.</title>
        <authorList>
            <person name="Rhind N."/>
            <person name="Chen Z."/>
            <person name="Yassour M."/>
            <person name="Thompson D.A."/>
            <person name="Haas B.J."/>
            <person name="Habib N."/>
            <person name="Wapinski I."/>
            <person name="Roy S."/>
            <person name="Lin M.F."/>
            <person name="Heiman D.I."/>
            <person name="Young S.K."/>
            <person name="Furuya K."/>
            <person name="Guo Y."/>
            <person name="Pidoux A."/>
            <person name="Chen H.M."/>
            <person name="Robbertse B."/>
            <person name="Goldberg J.M."/>
            <person name="Aoki K."/>
            <person name="Bayne E.H."/>
            <person name="Berlin A.M."/>
            <person name="Desjardins C.A."/>
            <person name="Dobbs E."/>
            <person name="Dukaj L."/>
            <person name="Fan L."/>
            <person name="FitzGerald M.G."/>
            <person name="French C."/>
            <person name="Gujja S."/>
            <person name="Hansen K."/>
            <person name="Keifenheim D."/>
            <person name="Levin J.Z."/>
            <person name="Mosher R.A."/>
            <person name="Mueller C.A."/>
            <person name="Pfiffner J."/>
            <person name="Priest M."/>
            <person name="Russ C."/>
            <person name="Smialowska A."/>
            <person name="Swoboda P."/>
            <person name="Sykes S.M."/>
            <person name="Vaughn M."/>
            <person name="Vengrova S."/>
            <person name="Yoder R."/>
            <person name="Zeng Q."/>
            <person name="Allshire R."/>
            <person name="Baulcombe D."/>
            <person name="Birren B.W."/>
            <person name="Brown W."/>
            <person name="Ekwall K."/>
            <person name="Kellis M."/>
            <person name="Leatherwood J."/>
            <person name="Levin H."/>
            <person name="Margalit H."/>
            <person name="Martienssen R."/>
            <person name="Nieduszynski C.A."/>
            <person name="Spatafora J.W."/>
            <person name="Friedman N."/>
            <person name="Dalgaard J.Z."/>
            <person name="Baumann P."/>
            <person name="Niki H."/>
            <person name="Regev A."/>
            <person name="Nusbaum C."/>
        </authorList>
    </citation>
    <scope>NUCLEOTIDE SEQUENCE [LARGE SCALE GENOMIC DNA]</scope>
    <source>
        <strain evidence="8">yFS275 / FY16936</strain>
    </source>
</reference>
<dbReference type="InterPro" id="IPR016040">
    <property type="entry name" value="NAD(P)-bd_dom"/>
</dbReference>
<protein>
    <recommendedName>
        <fullName evidence="4">UDP-glucose 4-epimerase</fullName>
        <ecNumber evidence="4">5.1.3.2</ecNumber>
    </recommendedName>
</protein>
<dbReference type="GeneID" id="7048213"/>
<keyword evidence="3 4" id="KW-0413">Isomerase</keyword>
<comment type="pathway">
    <text evidence="4">Carbohydrate metabolism; galactose metabolism.</text>
</comment>
<dbReference type="GO" id="GO:0003978">
    <property type="term" value="F:UDP-glucose 4-epimerase activity"/>
    <property type="evidence" value="ECO:0000318"/>
    <property type="project" value="GO_Central"/>
</dbReference>
<evidence type="ECO:0000256" key="2">
    <source>
        <dbReference type="ARBA" id="ARBA00023027"/>
    </source>
</evidence>
<dbReference type="AlphaFoldDB" id="B6JYW3"/>
<dbReference type="Proteomes" id="UP000001744">
    <property type="component" value="Unassembled WGS sequence"/>
</dbReference>
<dbReference type="UniPathway" id="UPA00214"/>
<evidence type="ECO:0000256" key="1">
    <source>
        <dbReference type="ARBA" id="ARBA00001911"/>
    </source>
</evidence>
<name>B6JYW3_SCHJY</name>
<gene>
    <name evidence="7" type="primary">uge1</name>
    <name evidence="6" type="ORF">SJAG_01784</name>
</gene>
<evidence type="ECO:0000256" key="4">
    <source>
        <dbReference type="RuleBase" id="RU366046"/>
    </source>
</evidence>